<accession>A0ACB9C542</accession>
<sequence length="120" mass="13296">MRKTSLSHSLLEHTTSTSIFTVSLELFPNEACCTCRQIKRVRLTPKASSCKAFTGEISCASKASTSSNDFVKSDIEKKFDDLMNTKVSPDDCLEYEIESEFDALMNPKMPELIAGVGVYV</sequence>
<comment type="caution">
    <text evidence="1">The sequence shown here is derived from an EMBL/GenBank/DDBJ whole genome shotgun (WGS) entry which is preliminary data.</text>
</comment>
<organism evidence="1 2">
    <name type="scientific">Arctium lappa</name>
    <name type="common">Greater burdock</name>
    <name type="synonym">Lappa major</name>
    <dbReference type="NCBI Taxonomy" id="4217"/>
    <lineage>
        <taxon>Eukaryota</taxon>
        <taxon>Viridiplantae</taxon>
        <taxon>Streptophyta</taxon>
        <taxon>Embryophyta</taxon>
        <taxon>Tracheophyta</taxon>
        <taxon>Spermatophyta</taxon>
        <taxon>Magnoliopsida</taxon>
        <taxon>eudicotyledons</taxon>
        <taxon>Gunneridae</taxon>
        <taxon>Pentapetalae</taxon>
        <taxon>asterids</taxon>
        <taxon>campanulids</taxon>
        <taxon>Asterales</taxon>
        <taxon>Asteraceae</taxon>
        <taxon>Carduoideae</taxon>
        <taxon>Cardueae</taxon>
        <taxon>Arctiinae</taxon>
        <taxon>Arctium</taxon>
    </lineage>
</organism>
<reference evidence="1 2" key="2">
    <citation type="journal article" date="2022" name="Mol. Ecol. Resour.">
        <title>The genomes of chicory, endive, great burdock and yacon provide insights into Asteraceae paleo-polyploidization history and plant inulin production.</title>
        <authorList>
            <person name="Fan W."/>
            <person name="Wang S."/>
            <person name="Wang H."/>
            <person name="Wang A."/>
            <person name="Jiang F."/>
            <person name="Liu H."/>
            <person name="Zhao H."/>
            <person name="Xu D."/>
            <person name="Zhang Y."/>
        </authorList>
    </citation>
    <scope>NUCLEOTIDE SEQUENCE [LARGE SCALE GENOMIC DNA]</scope>
    <source>
        <strain evidence="2">cv. Niubang</strain>
    </source>
</reference>
<gene>
    <name evidence="1" type="ORF">L6452_18066</name>
</gene>
<dbReference type="EMBL" id="CM042051">
    <property type="protein sequence ID" value="KAI3729409.1"/>
    <property type="molecule type" value="Genomic_DNA"/>
</dbReference>
<dbReference type="Proteomes" id="UP001055879">
    <property type="component" value="Linkage Group LG05"/>
</dbReference>
<keyword evidence="2" id="KW-1185">Reference proteome</keyword>
<evidence type="ECO:0000313" key="2">
    <source>
        <dbReference type="Proteomes" id="UP001055879"/>
    </source>
</evidence>
<reference evidence="2" key="1">
    <citation type="journal article" date="2022" name="Mol. Ecol. Resour.">
        <title>The genomes of chicory, endive, great burdock and yacon provide insights into Asteraceae palaeo-polyploidization history and plant inulin production.</title>
        <authorList>
            <person name="Fan W."/>
            <person name="Wang S."/>
            <person name="Wang H."/>
            <person name="Wang A."/>
            <person name="Jiang F."/>
            <person name="Liu H."/>
            <person name="Zhao H."/>
            <person name="Xu D."/>
            <person name="Zhang Y."/>
        </authorList>
    </citation>
    <scope>NUCLEOTIDE SEQUENCE [LARGE SCALE GENOMIC DNA]</scope>
    <source>
        <strain evidence="2">cv. Niubang</strain>
    </source>
</reference>
<name>A0ACB9C542_ARCLA</name>
<proteinExistence type="predicted"/>
<evidence type="ECO:0000313" key="1">
    <source>
        <dbReference type="EMBL" id="KAI3729409.1"/>
    </source>
</evidence>
<protein>
    <submittedName>
        <fullName evidence="1">Uncharacterized protein</fullName>
    </submittedName>
</protein>